<proteinExistence type="predicted"/>
<sequence>MDAQPSAAGRVRVCSHPKKREKTSHLRSTEKETLINAYKKIIADTPNLKKLDKFLINVNETLIILSHYINCRKCILIMEICRCNHYRSSLEKVKFNTFGTLPCDRTRLKLPENRCITWKRTLLSPRDYRFQRPVVVHTKRNPDENGDIKINKPVHTKWMPVTPGLASLRIVNKLKPPERPF</sequence>
<evidence type="ECO:0000313" key="1">
    <source>
        <dbReference type="EMBL" id="KAI4470752.1"/>
    </source>
</evidence>
<organism evidence="1 2">
    <name type="scientific">Holotrichia oblita</name>
    <name type="common">Chafer beetle</name>
    <dbReference type="NCBI Taxonomy" id="644536"/>
    <lineage>
        <taxon>Eukaryota</taxon>
        <taxon>Metazoa</taxon>
        <taxon>Ecdysozoa</taxon>
        <taxon>Arthropoda</taxon>
        <taxon>Hexapoda</taxon>
        <taxon>Insecta</taxon>
        <taxon>Pterygota</taxon>
        <taxon>Neoptera</taxon>
        <taxon>Endopterygota</taxon>
        <taxon>Coleoptera</taxon>
        <taxon>Polyphaga</taxon>
        <taxon>Scarabaeiformia</taxon>
        <taxon>Scarabaeidae</taxon>
        <taxon>Melolonthinae</taxon>
        <taxon>Holotrichia</taxon>
    </lineage>
</organism>
<dbReference type="EMBL" id="CM043015">
    <property type="protein sequence ID" value="KAI4470752.1"/>
    <property type="molecule type" value="Genomic_DNA"/>
</dbReference>
<keyword evidence="2" id="KW-1185">Reference proteome</keyword>
<accession>A0ACB9TV51</accession>
<name>A0ACB9TV51_HOLOL</name>
<dbReference type="Proteomes" id="UP001056778">
    <property type="component" value="Chromosome 1"/>
</dbReference>
<protein>
    <submittedName>
        <fullName evidence="1">Uncharacterized protein</fullName>
    </submittedName>
</protein>
<gene>
    <name evidence="1" type="ORF">MML48_1g08769</name>
</gene>
<evidence type="ECO:0000313" key="2">
    <source>
        <dbReference type="Proteomes" id="UP001056778"/>
    </source>
</evidence>
<comment type="caution">
    <text evidence="1">The sequence shown here is derived from an EMBL/GenBank/DDBJ whole genome shotgun (WGS) entry which is preliminary data.</text>
</comment>
<reference evidence="1" key="1">
    <citation type="submission" date="2022-04" db="EMBL/GenBank/DDBJ databases">
        <title>Chromosome-scale genome assembly of Holotrichia oblita Faldermann.</title>
        <authorList>
            <person name="Rongchong L."/>
        </authorList>
    </citation>
    <scope>NUCLEOTIDE SEQUENCE</scope>
    <source>
        <strain evidence="1">81SQS9</strain>
    </source>
</reference>